<feature type="region of interest" description="Disordered" evidence="5">
    <location>
        <begin position="1131"/>
        <end position="1150"/>
    </location>
</feature>
<feature type="region of interest" description="Disordered" evidence="5">
    <location>
        <begin position="1"/>
        <end position="105"/>
    </location>
</feature>
<dbReference type="GO" id="GO:0000445">
    <property type="term" value="C:THO complex part of transcription export complex"/>
    <property type="evidence" value="ECO:0007669"/>
    <property type="project" value="TreeGrafter"/>
</dbReference>
<dbReference type="Pfam" id="PF11262">
    <property type="entry name" value="Tho2"/>
    <property type="match status" value="1"/>
</dbReference>
<dbReference type="GO" id="GO:0006406">
    <property type="term" value="P:mRNA export from nucleus"/>
    <property type="evidence" value="ECO:0007669"/>
    <property type="project" value="InterPro"/>
</dbReference>
<feature type="compositionally biased region" description="Low complexity" evidence="5">
    <location>
        <begin position="63"/>
        <end position="75"/>
    </location>
</feature>
<dbReference type="GO" id="GO:0006397">
    <property type="term" value="P:mRNA processing"/>
    <property type="evidence" value="ECO:0007669"/>
    <property type="project" value="InterPro"/>
</dbReference>
<keyword evidence="4" id="KW-0539">Nucleus</keyword>
<evidence type="ECO:0000256" key="4">
    <source>
        <dbReference type="ARBA" id="ARBA00023242"/>
    </source>
</evidence>
<dbReference type="PANTHER" id="PTHR21597">
    <property type="entry name" value="THO2 PROTEIN"/>
    <property type="match status" value="1"/>
</dbReference>
<sequence>MPNNQSRKRKQPASPSVTNPRPSPYQPGGNESNRRTSGGRGPNRRTSNQGTPTSNGPQAQRQNSSSRFSNTPTSSLMAFQATPSSAAASQVPAEDADIELHTPPPESKPELYIYEYLTDTILRDWQSVGAAGLRKRIDGIVANPDSIEKVIELGVCFQELIKSAISGRSPVGVISRFVEAVIQDYGGEQSQVATAFLEAITIFESDIVEPNLLSLLQQLRPRPFSEKTLGLVLEPSTLQALGFVTNMFSKKAVRVTTALVYKQRKHNLLREETEGFAKLITEFFTASYSSAPLEVVARTGERVKGLIGAFELDPGRVLDILLDTAACTVVSNARFFVRLLKGSAWWPQQLPTTPEDSSSTNAIFGKLASEGIGAFFEKLENPRGNKVAAQLLGFKFRYYQRPDVTEVTPENLLVLSALLIKIGFVDLTDLYPHLAPQDETEMGEILTAWKSKLDAKIRGGGKKNALMMAGALSDDTVPPPRPTRLTNGDVEKKATTAEPEAPKKEEEAPKPKKDDNQILVLLKYLLALGALPEALFILAKYPWLPGPCDDISEHLSRIIMHSIDTIYQPIKVPVPSMGAKKVAWVDSTGGLKTDDLPRRKPMVTFIVSNLKLKAGDIEYRFFWDEWKDGVPVCRSPTDVVILLKTLGRVLGVRIGRDPALMTKICQIGRSVLSKPDCTKEERDDWYEVVRSLLVPAVTLTDGNQGTVNEMWQLLAKFPTETRYMLYGEWVTIGKTHPELKAKVATVEKETRDLLKRISKTNVGQMARQLAKVATSNPVTVMSIVLSQVEGYDNLIEVVVGAARYFTPLGFDAIGYCVLKSMSDGNKQRVQADGMLTSRWLQSLSVFCGKIYTRYYKQMDPTPILDYVSRQLKQNNSVELIVLQQLVLSMSGINAESNFNDTQLQGLAGGELLRELVLKQFRDKRAEDSPETLKKLKDTLSSNYLAAELLVLIAQERQTCIYRPEEANAPLKVLAALYDEIHMMLGQYLDVMKMGFTTAELDNIIPDIIALCKTFRIEAPVAWWIARPIIRARMNQETTNPEVETDIEMKDAPNGISEEDPLPTPTAPSKKSPWNPVLERLMNEMVDLHHEDAWSRISPGFYTTFWQLDIYDIFVPLEAYQAEVSRIQNAVKHSHLDRSDQSKPGEEQRKAKREALLELDQRIQAELKTHIRENSLVRKRLTQEKEHWFPADVNYNNRDISEGIVNHCIFPRIVLSPNDASYCSRFIREVHKMGAPRFHTIGIYDAIFARGLHTVMFICTQREAENYGRFLKEILTDLHAWHADRNQYEREAHGNSKNLTGFTVKGVPFDWEDFRKILYKWHKALHMAIKNCLSSKEYMHIRNAIVVLKHVHEFFPAVDWIGKNVLEKLEEVLKTEKREDLKIAGKTLLGMLKRRESKWMLVSSFQKSEIPTPAQTPATLAAAQPPVNGQERPRTPMPAQQKDQNQSRPLSAVANEFIPVNQQQQQQQSARLVTPLNPAQNPVLAPSSSLSTSRARSGS</sequence>
<dbReference type="FunCoup" id="A0A4S2N5Y3">
    <property type="interactions" value="588"/>
</dbReference>
<feature type="compositionally biased region" description="Basic and acidic residues" evidence="5">
    <location>
        <begin position="489"/>
        <end position="512"/>
    </location>
</feature>
<dbReference type="InterPro" id="IPR032302">
    <property type="entry name" value="THOC2_N"/>
</dbReference>
<name>A0A4S2N5Y3_9PEZI</name>
<evidence type="ECO:0000259" key="8">
    <source>
        <dbReference type="Pfam" id="PF16134"/>
    </source>
</evidence>
<dbReference type="Pfam" id="PF16134">
    <property type="entry name" value="THOC2_N"/>
    <property type="match status" value="1"/>
</dbReference>
<proteinExistence type="inferred from homology"/>
<dbReference type="STRING" id="341454.A0A4S2N5Y3"/>
<gene>
    <name evidence="9" type="ORF">EX30DRAFT_300558</name>
</gene>
<feature type="domain" description="THO complex subunit 2 N-terminal" evidence="8">
    <location>
        <begin position="117"/>
        <end position="767"/>
    </location>
</feature>
<feature type="region of interest" description="Disordered" evidence="5">
    <location>
        <begin position="1411"/>
        <end position="1498"/>
    </location>
</feature>
<dbReference type="Proteomes" id="UP000298138">
    <property type="component" value="Unassembled WGS sequence"/>
</dbReference>
<evidence type="ECO:0000259" key="6">
    <source>
        <dbReference type="Pfam" id="PF11262"/>
    </source>
</evidence>
<dbReference type="InterPro" id="IPR021418">
    <property type="entry name" value="THO_THOC2_C"/>
</dbReference>
<evidence type="ECO:0000259" key="7">
    <source>
        <dbReference type="Pfam" id="PF11732"/>
    </source>
</evidence>
<accession>A0A4S2N5Y3</accession>
<evidence type="ECO:0000256" key="3">
    <source>
        <dbReference type="ARBA" id="ARBA00019596"/>
    </source>
</evidence>
<feature type="compositionally biased region" description="Basic residues" evidence="5">
    <location>
        <begin position="1"/>
        <end position="11"/>
    </location>
</feature>
<feature type="region of interest" description="Disordered" evidence="5">
    <location>
        <begin position="1049"/>
        <end position="1073"/>
    </location>
</feature>
<feature type="compositionally biased region" description="Low complexity" evidence="5">
    <location>
        <begin position="1411"/>
        <end position="1425"/>
    </location>
</feature>
<dbReference type="OrthoDB" id="29024at2759"/>
<reference evidence="9 10" key="1">
    <citation type="submission" date="2019-04" db="EMBL/GenBank/DDBJ databases">
        <title>Comparative genomics and transcriptomics to analyze fruiting body development in filamentous ascomycetes.</title>
        <authorList>
            <consortium name="DOE Joint Genome Institute"/>
            <person name="Lutkenhaus R."/>
            <person name="Traeger S."/>
            <person name="Breuer J."/>
            <person name="Kuo A."/>
            <person name="Lipzen A."/>
            <person name="Pangilinan J."/>
            <person name="Dilworth D."/>
            <person name="Sandor L."/>
            <person name="Poggeler S."/>
            <person name="Barry K."/>
            <person name="Grigoriev I.V."/>
            <person name="Nowrousian M."/>
        </authorList>
    </citation>
    <scope>NUCLEOTIDE SEQUENCE [LARGE SCALE GENOMIC DNA]</scope>
    <source>
        <strain evidence="9 10">CBS 389.68</strain>
    </source>
</reference>
<dbReference type="InterPro" id="IPR021726">
    <property type="entry name" value="THO_THOC2_N"/>
</dbReference>
<feature type="region of interest" description="Disordered" evidence="5">
    <location>
        <begin position="472"/>
        <end position="512"/>
    </location>
</feature>
<dbReference type="InParanoid" id="A0A4S2N5Y3"/>
<evidence type="ECO:0000256" key="1">
    <source>
        <dbReference type="ARBA" id="ARBA00004123"/>
    </source>
</evidence>
<evidence type="ECO:0000313" key="10">
    <source>
        <dbReference type="Proteomes" id="UP000298138"/>
    </source>
</evidence>
<feature type="compositionally biased region" description="Basic and acidic residues" evidence="5">
    <location>
        <begin position="1133"/>
        <end position="1150"/>
    </location>
</feature>
<feature type="domain" description="THO complex subunitTHOC2 C-terminal" evidence="6">
    <location>
        <begin position="1093"/>
        <end position="1391"/>
    </location>
</feature>
<keyword evidence="10" id="KW-1185">Reference proteome</keyword>
<feature type="domain" description="THO complex subunitTHOC2 N-terminal" evidence="7">
    <location>
        <begin position="769"/>
        <end position="844"/>
    </location>
</feature>
<organism evidence="9 10">
    <name type="scientific">Ascodesmis nigricans</name>
    <dbReference type="NCBI Taxonomy" id="341454"/>
    <lineage>
        <taxon>Eukaryota</taxon>
        <taxon>Fungi</taxon>
        <taxon>Dikarya</taxon>
        <taxon>Ascomycota</taxon>
        <taxon>Pezizomycotina</taxon>
        <taxon>Pezizomycetes</taxon>
        <taxon>Pezizales</taxon>
        <taxon>Ascodesmidaceae</taxon>
        <taxon>Ascodesmis</taxon>
    </lineage>
</organism>
<evidence type="ECO:0000256" key="2">
    <source>
        <dbReference type="ARBA" id="ARBA00007857"/>
    </source>
</evidence>
<feature type="compositionally biased region" description="Low complexity" evidence="5">
    <location>
        <begin position="1483"/>
        <end position="1498"/>
    </location>
</feature>
<dbReference type="EMBL" id="ML220112">
    <property type="protein sequence ID" value="TGZ84546.1"/>
    <property type="molecule type" value="Genomic_DNA"/>
</dbReference>
<comment type="similarity">
    <text evidence="2">Belongs to the THOC2 family.</text>
</comment>
<evidence type="ECO:0000313" key="9">
    <source>
        <dbReference type="EMBL" id="TGZ84546.1"/>
    </source>
</evidence>
<comment type="subcellular location">
    <subcellularLocation>
        <location evidence="1">Nucleus</location>
    </subcellularLocation>
</comment>
<protein>
    <recommendedName>
        <fullName evidence="3">THO complex subunit 2</fullName>
    </recommendedName>
</protein>
<dbReference type="GO" id="GO:0003729">
    <property type="term" value="F:mRNA binding"/>
    <property type="evidence" value="ECO:0007669"/>
    <property type="project" value="TreeGrafter"/>
</dbReference>
<feature type="compositionally biased region" description="Polar residues" evidence="5">
    <location>
        <begin position="44"/>
        <end position="62"/>
    </location>
</feature>
<evidence type="ECO:0000256" key="5">
    <source>
        <dbReference type="SAM" id="MobiDB-lite"/>
    </source>
</evidence>
<dbReference type="Pfam" id="PF11732">
    <property type="entry name" value="Thoc2"/>
    <property type="match status" value="1"/>
</dbReference>
<dbReference type="InterPro" id="IPR040007">
    <property type="entry name" value="Tho2"/>
</dbReference>
<dbReference type="PANTHER" id="PTHR21597:SF0">
    <property type="entry name" value="THO COMPLEX SUBUNIT 2"/>
    <property type="match status" value="1"/>
</dbReference>